<keyword evidence="2" id="KW-0472">Membrane</keyword>
<dbReference type="Gene3D" id="3.30.70.1070">
    <property type="entry name" value="Sporulation related repeat"/>
    <property type="match status" value="1"/>
</dbReference>
<evidence type="ECO:0000256" key="2">
    <source>
        <dbReference type="SAM" id="Phobius"/>
    </source>
</evidence>
<feature type="transmembrane region" description="Helical" evidence="2">
    <location>
        <begin position="90"/>
        <end position="113"/>
    </location>
</feature>
<evidence type="ECO:0000313" key="5">
    <source>
        <dbReference type="Proteomes" id="UP001589836"/>
    </source>
</evidence>
<dbReference type="InterPro" id="IPR007730">
    <property type="entry name" value="SPOR-like_dom"/>
</dbReference>
<name>A0ABV6LJD3_9BACI</name>
<comment type="caution">
    <text evidence="4">The sequence shown here is derived from an EMBL/GenBank/DDBJ whole genome shotgun (WGS) entry which is preliminary data.</text>
</comment>
<dbReference type="SUPFAM" id="SSF110997">
    <property type="entry name" value="Sporulation related repeat"/>
    <property type="match status" value="1"/>
</dbReference>
<dbReference type="PROSITE" id="PS51724">
    <property type="entry name" value="SPOR"/>
    <property type="match status" value="1"/>
</dbReference>
<feature type="region of interest" description="Disordered" evidence="1">
    <location>
        <begin position="1"/>
        <end position="76"/>
    </location>
</feature>
<protein>
    <recommendedName>
        <fullName evidence="3">SPOR domain-containing protein</fullName>
    </recommendedName>
</protein>
<dbReference type="Proteomes" id="UP001589836">
    <property type="component" value="Unassembled WGS sequence"/>
</dbReference>
<accession>A0ABV6LJD3</accession>
<feature type="compositionally biased region" description="Basic residues" evidence="1">
    <location>
        <begin position="50"/>
        <end position="67"/>
    </location>
</feature>
<gene>
    <name evidence="4" type="ORF">ACFFGV_02465</name>
</gene>
<keyword evidence="5" id="KW-1185">Reference proteome</keyword>
<keyword evidence="2" id="KW-0812">Transmembrane</keyword>
<sequence>MRDSNKVSIRINGDKHNTNPKEQEAQEEIIGGKEEQASAMEDWMEEQAKKKDKKSKPLSSKNSKKRPATLFQHSQWKKQKLTMPANMKQILMSGVSAIFVSVILGIIILRLLVGMEADTAAQQNTSLPATPPVNTSQGNAATSQPGVFSFPEVSAFVIQRGVFSEQVNAEIRQKALSSEGFSSYVWEKGGQFYLLAGVASTKEEGKAIASLLEKEGFETYVKEWSVASQNRQSASKEGDWIVDGMSEWKEMVGASARLLAGTSSESLDAKAVSVWRKEMPNEATEQTAFLSEGLANIAESGQAVPADDAMLWKMQKELLQVWHGYEAFIKPE</sequence>
<evidence type="ECO:0000259" key="3">
    <source>
        <dbReference type="PROSITE" id="PS51724"/>
    </source>
</evidence>
<proteinExistence type="predicted"/>
<feature type="domain" description="SPOR" evidence="3">
    <location>
        <begin position="150"/>
        <end position="228"/>
    </location>
</feature>
<reference evidence="4 5" key="1">
    <citation type="submission" date="2024-09" db="EMBL/GenBank/DDBJ databases">
        <authorList>
            <person name="Sun Q."/>
            <person name="Mori K."/>
        </authorList>
    </citation>
    <scope>NUCLEOTIDE SEQUENCE [LARGE SCALE GENOMIC DNA]</scope>
    <source>
        <strain evidence="4 5">NCAIM B.02529</strain>
    </source>
</reference>
<organism evidence="4 5">
    <name type="scientific">Pontibacillus salicampi</name>
    <dbReference type="NCBI Taxonomy" id="1449801"/>
    <lineage>
        <taxon>Bacteria</taxon>
        <taxon>Bacillati</taxon>
        <taxon>Bacillota</taxon>
        <taxon>Bacilli</taxon>
        <taxon>Bacillales</taxon>
        <taxon>Bacillaceae</taxon>
        <taxon>Pontibacillus</taxon>
    </lineage>
</organism>
<keyword evidence="2" id="KW-1133">Transmembrane helix</keyword>
<dbReference type="InterPro" id="IPR036680">
    <property type="entry name" value="SPOR-like_sf"/>
</dbReference>
<evidence type="ECO:0000313" key="4">
    <source>
        <dbReference type="EMBL" id="MFC0522453.1"/>
    </source>
</evidence>
<dbReference type="RefSeq" id="WP_377344984.1">
    <property type="nucleotide sequence ID" value="NZ_JBHLTP010000003.1"/>
</dbReference>
<dbReference type="EMBL" id="JBHLTP010000003">
    <property type="protein sequence ID" value="MFC0522453.1"/>
    <property type="molecule type" value="Genomic_DNA"/>
</dbReference>
<evidence type="ECO:0000256" key="1">
    <source>
        <dbReference type="SAM" id="MobiDB-lite"/>
    </source>
</evidence>
<feature type="compositionally biased region" description="Basic and acidic residues" evidence="1">
    <location>
        <begin position="12"/>
        <end position="36"/>
    </location>
</feature>